<protein>
    <recommendedName>
        <fullName evidence="4">Osmoprotectant transport system permease protein</fullName>
    </recommendedName>
</protein>
<keyword evidence="1" id="KW-0472">Membrane</keyword>
<feature type="transmembrane region" description="Helical" evidence="1">
    <location>
        <begin position="12"/>
        <end position="37"/>
    </location>
</feature>
<evidence type="ECO:0008006" key="4">
    <source>
        <dbReference type="Google" id="ProtNLM"/>
    </source>
</evidence>
<dbReference type="AlphaFoldDB" id="A0A1H9DI67"/>
<dbReference type="Proteomes" id="UP000199233">
    <property type="component" value="Unassembled WGS sequence"/>
</dbReference>
<name>A0A1H9DI67_9GAMM</name>
<reference evidence="2 3" key="1">
    <citation type="submission" date="2016-10" db="EMBL/GenBank/DDBJ databases">
        <authorList>
            <person name="de Groot N.N."/>
        </authorList>
    </citation>
    <scope>NUCLEOTIDE SEQUENCE [LARGE SCALE GENOMIC DNA]</scope>
    <source>
        <strain evidence="2 3">DSM 25927</strain>
    </source>
</reference>
<keyword evidence="3" id="KW-1185">Reference proteome</keyword>
<keyword evidence="1" id="KW-0812">Transmembrane</keyword>
<dbReference type="RefSeq" id="WP_093283361.1">
    <property type="nucleotide sequence ID" value="NZ_FOFS01000004.1"/>
</dbReference>
<dbReference type="EMBL" id="FOFS01000004">
    <property type="protein sequence ID" value="SEQ13202.1"/>
    <property type="molecule type" value="Genomic_DNA"/>
</dbReference>
<evidence type="ECO:0000313" key="2">
    <source>
        <dbReference type="EMBL" id="SEQ13202.1"/>
    </source>
</evidence>
<evidence type="ECO:0000313" key="3">
    <source>
        <dbReference type="Proteomes" id="UP000199233"/>
    </source>
</evidence>
<gene>
    <name evidence="2" type="ORF">SAMN04488038_10450</name>
</gene>
<evidence type="ECO:0000256" key="1">
    <source>
        <dbReference type="SAM" id="Phobius"/>
    </source>
</evidence>
<sequence length="75" mass="7448">MAILQQLGSEPLALGSILVWTLLAFVLAIAGGALMGLRLGASALGKELAALMGALFGPVAAVPGVLLGLLILKLV</sequence>
<organism evidence="2 3">
    <name type="scientific">Solimonas aquatica</name>
    <dbReference type="NCBI Taxonomy" id="489703"/>
    <lineage>
        <taxon>Bacteria</taxon>
        <taxon>Pseudomonadati</taxon>
        <taxon>Pseudomonadota</taxon>
        <taxon>Gammaproteobacteria</taxon>
        <taxon>Nevskiales</taxon>
        <taxon>Nevskiaceae</taxon>
        <taxon>Solimonas</taxon>
    </lineage>
</organism>
<feature type="transmembrane region" description="Helical" evidence="1">
    <location>
        <begin position="49"/>
        <end position="72"/>
    </location>
</feature>
<dbReference type="STRING" id="489703.SAMN04488038_10450"/>
<accession>A0A1H9DI67</accession>
<keyword evidence="1" id="KW-1133">Transmembrane helix</keyword>
<proteinExistence type="predicted"/>